<dbReference type="OrthoDB" id="1771105at2"/>
<keyword evidence="1" id="KW-0175">Coiled coil</keyword>
<dbReference type="Proteomes" id="UP000029692">
    <property type="component" value="Unassembled WGS sequence"/>
</dbReference>
<comment type="caution">
    <text evidence="2">The sequence shown here is derived from an EMBL/GenBank/DDBJ whole genome shotgun (WGS) entry which is preliminary data.</text>
</comment>
<evidence type="ECO:0000256" key="1">
    <source>
        <dbReference type="SAM" id="Coils"/>
    </source>
</evidence>
<dbReference type="eggNOG" id="COG1390">
    <property type="taxonomic scope" value="Bacteria"/>
</dbReference>
<reference evidence="2 3" key="1">
    <citation type="submission" date="2014-05" db="EMBL/GenBank/DDBJ databases">
        <title>De novo Genome Sequence of Spirocheata sp.</title>
        <authorList>
            <person name="Shivani Y."/>
            <person name="Subhash Y."/>
            <person name="Tushar L."/>
            <person name="Sasikala C."/>
            <person name="Ramana C.V."/>
        </authorList>
    </citation>
    <scope>NUCLEOTIDE SEQUENCE [LARGE SCALE GENOMIC DNA]</scope>
    <source>
        <strain evidence="2 3">JC230</strain>
    </source>
</reference>
<sequence length="197" mass="21394">MEVQLQELLEKIQSEGVEEAKQQAQKILKQAEKEAETIKTQAQRDAEKTVQHAQTQADKIMASGKSALEQAGRDLVLSLEQRIKTLFSQVVEASVTSAYSEQVLTDAIGAVVKAWSTDGTIELSAKQGEQVFSSVKKNLSNQLKDGVTIVPNDKINAGFILREKDGSAYYDFSSAAIAKALTAYLNTNISSLISGNE</sequence>
<dbReference type="Gene3D" id="1.20.5.620">
    <property type="entry name" value="F1F0 ATP synthase subunit B, membrane domain"/>
    <property type="match status" value="1"/>
</dbReference>
<name>A0A098R180_9SPIO</name>
<dbReference type="AlphaFoldDB" id="A0A098R180"/>
<protein>
    <recommendedName>
        <fullName evidence="4">V-type ATP synthase subunit E</fullName>
    </recommendedName>
</protein>
<dbReference type="EMBL" id="JNUP01000003">
    <property type="protein sequence ID" value="KGE73739.1"/>
    <property type="molecule type" value="Genomic_DNA"/>
</dbReference>
<evidence type="ECO:0008006" key="4">
    <source>
        <dbReference type="Google" id="ProtNLM"/>
    </source>
</evidence>
<feature type="coiled-coil region" evidence="1">
    <location>
        <begin position="14"/>
        <end position="48"/>
    </location>
</feature>
<evidence type="ECO:0000313" key="3">
    <source>
        <dbReference type="Proteomes" id="UP000029692"/>
    </source>
</evidence>
<dbReference type="STRING" id="1480694.DC28_00440"/>
<proteinExistence type="predicted"/>
<evidence type="ECO:0000313" key="2">
    <source>
        <dbReference type="EMBL" id="KGE73739.1"/>
    </source>
</evidence>
<accession>A0A098R180</accession>
<gene>
    <name evidence="2" type="ORF">DC28_00440</name>
</gene>
<keyword evidence="3" id="KW-1185">Reference proteome</keyword>
<organism evidence="2 3">
    <name type="scientific">Spirochaeta lutea</name>
    <dbReference type="NCBI Taxonomy" id="1480694"/>
    <lineage>
        <taxon>Bacteria</taxon>
        <taxon>Pseudomonadati</taxon>
        <taxon>Spirochaetota</taxon>
        <taxon>Spirochaetia</taxon>
        <taxon>Spirochaetales</taxon>
        <taxon>Spirochaetaceae</taxon>
        <taxon>Spirochaeta</taxon>
    </lineage>
</organism>
<dbReference type="RefSeq" id="WP_037544689.1">
    <property type="nucleotide sequence ID" value="NZ_JNUP01000003.1"/>
</dbReference>